<comment type="caution">
    <text evidence="1">The sequence shown here is derived from an EMBL/GenBank/DDBJ whole genome shotgun (WGS) entry which is preliminary data.</text>
</comment>
<proteinExistence type="predicted"/>
<gene>
    <name evidence="1" type="ORF">JOB18_002700</name>
</gene>
<sequence length="70" mass="7904">MTRNHTKRLTTRNWLDATTFTNKRGGGQFPLSTEWSFKPSLVVRGLDRLLGTAPFNERGERIAPANPYVG</sequence>
<name>A0AAV6RRW5_SOLSE</name>
<accession>A0AAV6RRW5</accession>
<dbReference type="Proteomes" id="UP000693946">
    <property type="component" value="Linkage Group LG17"/>
</dbReference>
<keyword evidence="2" id="KW-1185">Reference proteome</keyword>
<evidence type="ECO:0000313" key="2">
    <source>
        <dbReference type="Proteomes" id="UP000693946"/>
    </source>
</evidence>
<dbReference type="EMBL" id="JAGKHQ010000009">
    <property type="protein sequence ID" value="KAG7508090.1"/>
    <property type="molecule type" value="Genomic_DNA"/>
</dbReference>
<dbReference type="AlphaFoldDB" id="A0AAV6RRW5"/>
<reference evidence="1 2" key="1">
    <citation type="journal article" date="2021" name="Sci. Rep.">
        <title>Chromosome anchoring in Senegalese sole (Solea senegalensis) reveals sex-associated markers and genome rearrangements in flatfish.</title>
        <authorList>
            <person name="Guerrero-Cozar I."/>
            <person name="Gomez-Garrido J."/>
            <person name="Berbel C."/>
            <person name="Martinez-Blanch J.F."/>
            <person name="Alioto T."/>
            <person name="Claros M.G."/>
            <person name="Gagnaire P.A."/>
            <person name="Manchado M."/>
        </authorList>
    </citation>
    <scope>NUCLEOTIDE SEQUENCE [LARGE SCALE GENOMIC DNA]</scope>
    <source>
        <strain evidence="1">Sse05_10M</strain>
    </source>
</reference>
<protein>
    <submittedName>
        <fullName evidence="1">Uncharacterized protein</fullName>
    </submittedName>
</protein>
<evidence type="ECO:0000313" key="1">
    <source>
        <dbReference type="EMBL" id="KAG7508090.1"/>
    </source>
</evidence>
<organism evidence="1 2">
    <name type="scientific">Solea senegalensis</name>
    <name type="common">Senegalese sole</name>
    <dbReference type="NCBI Taxonomy" id="28829"/>
    <lineage>
        <taxon>Eukaryota</taxon>
        <taxon>Metazoa</taxon>
        <taxon>Chordata</taxon>
        <taxon>Craniata</taxon>
        <taxon>Vertebrata</taxon>
        <taxon>Euteleostomi</taxon>
        <taxon>Actinopterygii</taxon>
        <taxon>Neopterygii</taxon>
        <taxon>Teleostei</taxon>
        <taxon>Neoteleostei</taxon>
        <taxon>Acanthomorphata</taxon>
        <taxon>Carangaria</taxon>
        <taxon>Pleuronectiformes</taxon>
        <taxon>Pleuronectoidei</taxon>
        <taxon>Soleidae</taxon>
        <taxon>Solea</taxon>
    </lineage>
</organism>